<evidence type="ECO:0000256" key="18">
    <source>
        <dbReference type="SAM" id="Phobius"/>
    </source>
</evidence>
<accession>A0A0M2R765</accession>
<comment type="catalytic activity">
    <reaction evidence="1">
        <text>ATP + protein L-histidine = ADP + protein N-phospho-L-histidine.</text>
        <dbReference type="EC" id="2.7.13.3"/>
    </reaction>
</comment>
<feature type="transmembrane region" description="Helical" evidence="18">
    <location>
        <begin position="12"/>
        <end position="34"/>
    </location>
</feature>
<evidence type="ECO:0000256" key="13">
    <source>
        <dbReference type="ARBA" id="ARBA00023012"/>
    </source>
</evidence>
<dbReference type="Gene3D" id="3.30.450.20">
    <property type="entry name" value="PAS domain"/>
    <property type="match status" value="2"/>
</dbReference>
<protein>
    <recommendedName>
        <fullName evidence="16">C4-dicarboxylate transport sensor protein DctB</fullName>
        <ecNumber evidence="3">2.7.13.3</ecNumber>
    </recommendedName>
</protein>
<evidence type="ECO:0000313" key="21">
    <source>
        <dbReference type="Proteomes" id="UP000034491"/>
    </source>
</evidence>
<evidence type="ECO:0000256" key="1">
    <source>
        <dbReference type="ARBA" id="ARBA00000085"/>
    </source>
</evidence>
<dbReference type="PANTHER" id="PTHR43065:SF46">
    <property type="entry name" value="C4-DICARBOXYLATE TRANSPORT SENSOR PROTEIN DCTB"/>
    <property type="match status" value="1"/>
</dbReference>
<keyword evidence="13" id="KW-0902">Two-component regulatory system</keyword>
<keyword evidence="17" id="KW-0175">Coiled coil</keyword>
<dbReference type="InterPro" id="IPR003661">
    <property type="entry name" value="HisK_dim/P_dom"/>
</dbReference>
<keyword evidence="10" id="KW-0418">Kinase</keyword>
<evidence type="ECO:0000256" key="8">
    <source>
        <dbReference type="ARBA" id="ARBA00022692"/>
    </source>
</evidence>
<keyword evidence="12 18" id="KW-1133">Transmembrane helix</keyword>
<keyword evidence="21" id="KW-1185">Reference proteome</keyword>
<dbReference type="InterPro" id="IPR017055">
    <property type="entry name" value="Sig_transdc_His_kinase_DctB"/>
</dbReference>
<dbReference type="Proteomes" id="UP000034491">
    <property type="component" value="Unassembled WGS sequence"/>
</dbReference>
<dbReference type="GO" id="GO:0005524">
    <property type="term" value="F:ATP binding"/>
    <property type="evidence" value="ECO:0007669"/>
    <property type="project" value="UniProtKB-KW"/>
</dbReference>
<keyword evidence="5" id="KW-0997">Cell inner membrane</keyword>
<dbReference type="Gene3D" id="1.10.287.130">
    <property type="match status" value="1"/>
</dbReference>
<evidence type="ECO:0000256" key="12">
    <source>
        <dbReference type="ARBA" id="ARBA00022989"/>
    </source>
</evidence>
<evidence type="ECO:0000256" key="10">
    <source>
        <dbReference type="ARBA" id="ARBA00022777"/>
    </source>
</evidence>
<dbReference type="AlphaFoldDB" id="A0A0M2R765"/>
<evidence type="ECO:0000256" key="11">
    <source>
        <dbReference type="ARBA" id="ARBA00022840"/>
    </source>
</evidence>
<evidence type="ECO:0000256" key="9">
    <source>
        <dbReference type="ARBA" id="ARBA00022741"/>
    </source>
</evidence>
<dbReference type="InterPro" id="IPR033479">
    <property type="entry name" value="dCache_1"/>
</dbReference>
<feature type="transmembrane region" description="Helical" evidence="18">
    <location>
        <begin position="297"/>
        <end position="316"/>
    </location>
</feature>
<dbReference type="OrthoDB" id="7568856at2"/>
<dbReference type="Pfam" id="PF02743">
    <property type="entry name" value="dCache_1"/>
    <property type="match status" value="1"/>
</dbReference>
<dbReference type="GO" id="GO:0005886">
    <property type="term" value="C:plasma membrane"/>
    <property type="evidence" value="ECO:0007669"/>
    <property type="project" value="UniProtKB-SubCell"/>
</dbReference>
<sequence length="594" mass="66557">MFSFAYKFSRQVFWGWIFVLSSSGLAVGLASYWLGASTVLELRGTSKERLSLYESNLLGELDKYRYLPFVLSGNEDVKDLLTTFSSDTFFANKVSRYLAETNNKAEANVLYIMDKQGNTLASSNWQDKTSFVGHNYSFRPYFQDAIEGREGRFFAIGTISGIPGFFMSHPVYEDNSIIGVTVVKVNLTPLQQQWNDGGENLLITDENGIIFLASKKDWLYKSLRHIPDDQIEKLRRIKQYGDSTFEILDTSKSSLVGDIATEIEGKKYLETIQDIENTNWKIHYLVSISPVTENQRTIIAIGIGVIISLLVLALFIRERGQKVLSTRRALEAEKMEVMNRQLEMEIEERRRTEKELRAAQDGLVQAGKLAALGQMSAAITYEINQPIAAIQDNVLNCGTFLNKNDDQGLDRSLTEISSLTEKMGMITGQLKNFARKSSLKVQSVDIEKAIRKASHLVQPVLKTEGIQVLISTAAERMLISGDEIRLEQVFVNLYRNAIDAMQAIEGKKVISVDASIIGDYVKVVVSDTGTGFEEHVLSKLYDPFFTTKSNKESLGLGLSITYGIIKDLKGEIQASNRAEGGACFVLSFPRFIEK</sequence>
<evidence type="ECO:0000256" key="15">
    <source>
        <dbReference type="ARBA" id="ARBA00059004"/>
    </source>
</evidence>
<dbReference type="InterPro" id="IPR003594">
    <property type="entry name" value="HATPase_dom"/>
</dbReference>
<dbReference type="SUPFAM" id="SSF103190">
    <property type="entry name" value="Sensory domain-like"/>
    <property type="match status" value="1"/>
</dbReference>
<evidence type="ECO:0000256" key="4">
    <source>
        <dbReference type="ARBA" id="ARBA00022475"/>
    </source>
</evidence>
<dbReference type="FunFam" id="1.10.287.130:FF:000049">
    <property type="entry name" value="C4-dicarboxylate transport sensor protein DctB"/>
    <property type="match status" value="1"/>
</dbReference>
<evidence type="ECO:0000256" key="3">
    <source>
        <dbReference type="ARBA" id="ARBA00012438"/>
    </source>
</evidence>
<evidence type="ECO:0000313" key="20">
    <source>
        <dbReference type="EMBL" id="KKJ75373.1"/>
    </source>
</evidence>
<dbReference type="InterPro" id="IPR036890">
    <property type="entry name" value="HATPase_C_sf"/>
</dbReference>
<dbReference type="CDD" id="cd00082">
    <property type="entry name" value="HisKA"/>
    <property type="match status" value="1"/>
</dbReference>
<evidence type="ECO:0000256" key="7">
    <source>
        <dbReference type="ARBA" id="ARBA00022679"/>
    </source>
</evidence>
<proteinExistence type="predicted"/>
<evidence type="ECO:0000256" key="2">
    <source>
        <dbReference type="ARBA" id="ARBA00004429"/>
    </source>
</evidence>
<keyword evidence="6" id="KW-0597">Phosphoprotein</keyword>
<keyword evidence="4" id="KW-1003">Cell membrane</keyword>
<dbReference type="STRING" id="1549748.WH95_18865"/>
<evidence type="ECO:0000256" key="6">
    <source>
        <dbReference type="ARBA" id="ARBA00022553"/>
    </source>
</evidence>
<organism evidence="20 21">
    <name type="scientific">Kiloniella litopenaei</name>
    <dbReference type="NCBI Taxonomy" id="1549748"/>
    <lineage>
        <taxon>Bacteria</taxon>
        <taxon>Pseudomonadati</taxon>
        <taxon>Pseudomonadota</taxon>
        <taxon>Alphaproteobacteria</taxon>
        <taxon>Rhodospirillales</taxon>
        <taxon>Kiloniellaceae</taxon>
        <taxon>Kiloniella</taxon>
    </lineage>
</organism>
<dbReference type="InterPro" id="IPR004358">
    <property type="entry name" value="Sig_transdc_His_kin-like_C"/>
</dbReference>
<dbReference type="CDD" id="cd12914">
    <property type="entry name" value="PDC1_DGC_like"/>
    <property type="match status" value="1"/>
</dbReference>
<keyword evidence="11" id="KW-0067">ATP-binding</keyword>
<name>A0A0M2R765_9PROT</name>
<dbReference type="GO" id="GO:0000155">
    <property type="term" value="F:phosphorelay sensor kinase activity"/>
    <property type="evidence" value="ECO:0007669"/>
    <property type="project" value="InterPro"/>
</dbReference>
<reference evidence="20 21" key="1">
    <citation type="submission" date="2015-03" db="EMBL/GenBank/DDBJ databases">
        <title>Genome sequence of Kiloniella sp. P1-1, isolated from the gut microflora of Pacific white shrimp, Penaeus vannamei.</title>
        <authorList>
            <person name="Shao Z."/>
            <person name="Wang L."/>
            <person name="Li X."/>
        </authorList>
    </citation>
    <scope>NUCLEOTIDE SEQUENCE [LARGE SCALE GENOMIC DNA]</scope>
    <source>
        <strain evidence="20 21">P1-1</strain>
    </source>
</reference>
<keyword evidence="14 18" id="KW-0472">Membrane</keyword>
<evidence type="ECO:0000256" key="14">
    <source>
        <dbReference type="ARBA" id="ARBA00023136"/>
    </source>
</evidence>
<evidence type="ECO:0000259" key="19">
    <source>
        <dbReference type="PROSITE" id="PS50109"/>
    </source>
</evidence>
<comment type="subcellular location">
    <subcellularLocation>
        <location evidence="2">Cell inner membrane</location>
        <topology evidence="2">Multi-pass membrane protein</topology>
    </subcellularLocation>
</comment>
<dbReference type="PROSITE" id="PS50109">
    <property type="entry name" value="HIS_KIN"/>
    <property type="match status" value="1"/>
</dbReference>
<dbReference type="PANTHER" id="PTHR43065">
    <property type="entry name" value="SENSOR HISTIDINE KINASE"/>
    <property type="match status" value="1"/>
</dbReference>
<evidence type="ECO:0000256" key="17">
    <source>
        <dbReference type="SAM" id="Coils"/>
    </source>
</evidence>
<feature type="domain" description="Histidine kinase" evidence="19">
    <location>
        <begin position="378"/>
        <end position="592"/>
    </location>
</feature>
<keyword evidence="7" id="KW-0808">Transferase</keyword>
<dbReference type="InterPro" id="IPR029151">
    <property type="entry name" value="Sensor-like_sf"/>
</dbReference>
<dbReference type="FunFam" id="3.30.450.20:FF:000127">
    <property type="entry name" value="C4-dicarboxylate transport sensor protein"/>
    <property type="match status" value="1"/>
</dbReference>
<dbReference type="Pfam" id="PF02518">
    <property type="entry name" value="HATPase_c"/>
    <property type="match status" value="1"/>
</dbReference>
<dbReference type="SUPFAM" id="SSF55874">
    <property type="entry name" value="ATPase domain of HSP90 chaperone/DNA topoisomerase II/histidine kinase"/>
    <property type="match status" value="1"/>
</dbReference>
<gene>
    <name evidence="20" type="ORF">WH95_18865</name>
</gene>
<feature type="coiled-coil region" evidence="17">
    <location>
        <begin position="332"/>
        <end position="362"/>
    </location>
</feature>
<comment type="function">
    <text evidence="15">Member of the two-component regulatory system DctB/DctD involved in the transport of C4-dicarboxylates. DctB functions as a membrane-associated protein kinase that phosphorylates DctD in response to environmental signals.</text>
</comment>
<dbReference type="RefSeq" id="WP_046509954.1">
    <property type="nucleotide sequence ID" value="NZ_LANI01000033.1"/>
</dbReference>
<dbReference type="Gene3D" id="6.10.250.3020">
    <property type="match status" value="1"/>
</dbReference>
<dbReference type="SMART" id="SM00387">
    <property type="entry name" value="HATPase_c"/>
    <property type="match status" value="1"/>
</dbReference>
<dbReference type="PRINTS" id="PR00344">
    <property type="entry name" value="BCTRLSENSOR"/>
</dbReference>
<dbReference type="EC" id="2.7.13.3" evidence="3"/>
<keyword evidence="9" id="KW-0547">Nucleotide-binding</keyword>
<evidence type="ECO:0000256" key="5">
    <source>
        <dbReference type="ARBA" id="ARBA00022519"/>
    </source>
</evidence>
<dbReference type="EMBL" id="LANI01000033">
    <property type="protein sequence ID" value="KKJ75373.1"/>
    <property type="molecule type" value="Genomic_DNA"/>
</dbReference>
<dbReference type="PIRSF" id="PIRSF036431">
    <property type="entry name" value="STHK_DctB"/>
    <property type="match status" value="1"/>
</dbReference>
<comment type="caution">
    <text evidence="20">The sequence shown here is derived from an EMBL/GenBank/DDBJ whole genome shotgun (WGS) entry which is preliminary data.</text>
</comment>
<keyword evidence="8 18" id="KW-0812">Transmembrane</keyword>
<dbReference type="Gene3D" id="3.30.565.10">
    <property type="entry name" value="Histidine kinase-like ATPase, C-terminal domain"/>
    <property type="match status" value="1"/>
</dbReference>
<dbReference type="InterPro" id="IPR005467">
    <property type="entry name" value="His_kinase_dom"/>
</dbReference>
<evidence type="ECO:0000256" key="16">
    <source>
        <dbReference type="ARBA" id="ARBA00073143"/>
    </source>
</evidence>